<evidence type="ECO:0000313" key="7">
    <source>
        <dbReference type="Proteomes" id="UP000070163"/>
    </source>
</evidence>
<keyword evidence="2" id="KW-0813">Transport</keyword>
<dbReference type="GO" id="GO:0005524">
    <property type="term" value="F:ATP binding"/>
    <property type="evidence" value="ECO:0007669"/>
    <property type="project" value="UniProtKB-KW"/>
</dbReference>
<dbReference type="InterPro" id="IPR003439">
    <property type="entry name" value="ABC_transporter-like_ATP-bd"/>
</dbReference>
<comment type="similarity">
    <text evidence="1">Belongs to the ABC transporter superfamily.</text>
</comment>
<feature type="domain" description="ABC transporter" evidence="5">
    <location>
        <begin position="5"/>
        <end position="235"/>
    </location>
</feature>
<comment type="caution">
    <text evidence="6">The sequence shown here is derived from an EMBL/GenBank/DDBJ whole genome shotgun (WGS) entry which is preliminary data.</text>
</comment>
<evidence type="ECO:0000256" key="3">
    <source>
        <dbReference type="ARBA" id="ARBA00022741"/>
    </source>
</evidence>
<keyword evidence="7" id="KW-1185">Reference proteome</keyword>
<evidence type="ECO:0000256" key="4">
    <source>
        <dbReference type="ARBA" id="ARBA00022840"/>
    </source>
</evidence>
<dbReference type="PROSITE" id="PS00211">
    <property type="entry name" value="ABC_TRANSPORTER_1"/>
    <property type="match status" value="1"/>
</dbReference>
<gene>
    <name evidence="6" type="ORF">AKJ57_00640</name>
</gene>
<reference evidence="6 7" key="1">
    <citation type="journal article" date="2016" name="Sci. Rep.">
        <title>Metabolic traits of an uncultured archaeal lineage -MSBL1- from brine pools of the Red Sea.</title>
        <authorList>
            <person name="Mwirichia R."/>
            <person name="Alam I."/>
            <person name="Rashid M."/>
            <person name="Vinu M."/>
            <person name="Ba-Alawi W."/>
            <person name="Anthony Kamau A."/>
            <person name="Kamanda Ngugi D."/>
            <person name="Goker M."/>
            <person name="Klenk H.P."/>
            <person name="Bajic V."/>
            <person name="Stingl U."/>
        </authorList>
    </citation>
    <scope>NUCLEOTIDE SEQUENCE [LARGE SCALE GENOMIC DNA]</scope>
    <source>
        <strain evidence="6">SCGC-AAA259A05</strain>
    </source>
</reference>
<dbReference type="Gene3D" id="3.40.50.300">
    <property type="entry name" value="P-loop containing nucleotide triphosphate hydrolases"/>
    <property type="match status" value="1"/>
</dbReference>
<evidence type="ECO:0000259" key="5">
    <source>
        <dbReference type="PROSITE" id="PS50893"/>
    </source>
</evidence>
<evidence type="ECO:0000256" key="1">
    <source>
        <dbReference type="ARBA" id="ARBA00005417"/>
    </source>
</evidence>
<dbReference type="InterPro" id="IPR017871">
    <property type="entry name" value="ABC_transporter-like_CS"/>
</dbReference>
<dbReference type="InterPro" id="IPR027417">
    <property type="entry name" value="P-loop_NTPase"/>
</dbReference>
<dbReference type="AlphaFoldDB" id="A0A133UBQ9"/>
<evidence type="ECO:0000256" key="2">
    <source>
        <dbReference type="ARBA" id="ARBA00022448"/>
    </source>
</evidence>
<dbReference type="Pfam" id="PF00005">
    <property type="entry name" value="ABC_tran"/>
    <property type="match status" value="1"/>
</dbReference>
<dbReference type="Proteomes" id="UP000070163">
    <property type="component" value="Unassembled WGS sequence"/>
</dbReference>
<dbReference type="EMBL" id="LHXJ01000004">
    <property type="protein sequence ID" value="KXA91626.1"/>
    <property type="molecule type" value="Genomic_DNA"/>
</dbReference>
<organism evidence="6 7">
    <name type="scientific">candidate division MSBL1 archaeon SCGC-AAA259A05</name>
    <dbReference type="NCBI Taxonomy" id="1698259"/>
    <lineage>
        <taxon>Archaea</taxon>
        <taxon>Methanobacteriati</taxon>
        <taxon>Methanobacteriota</taxon>
        <taxon>candidate division MSBL1</taxon>
    </lineage>
</organism>
<proteinExistence type="inferred from homology"/>
<accession>A0A133UBQ9</accession>
<dbReference type="SMART" id="SM00382">
    <property type="entry name" value="AAA"/>
    <property type="match status" value="1"/>
</dbReference>
<protein>
    <recommendedName>
        <fullName evidence="5">ABC transporter domain-containing protein</fullName>
    </recommendedName>
</protein>
<sequence>MLSPISTNGLTRYFGNNPAVVDLDLEVESGSFVGYLGPNGAGKSTTIKLLCGLMSPDSGEVYLNGVNASENPQEALKSVGAIIETPEFYNFLTPREQLEYFGRLREVPKGELESRIKEVLQKVELYENIETKIEKFSKGMKQRLGIAQCILHNPEIFLLDEPLLGLDPTGVSEMRDLLNQLKKEGKTVLYSSHILSEVQQVCEEVAIIRNGKLIVHEEIEDLEKEFSANEVEVETLKPLTPDQIEKVRRMSYIESVSSTGKILHIVHSGGEEERAGIIEGIRDAGGKISSFQKKTNLEDLYIKLEEDSLV</sequence>
<dbReference type="InterPro" id="IPR003593">
    <property type="entry name" value="AAA+_ATPase"/>
</dbReference>
<dbReference type="SUPFAM" id="SSF52540">
    <property type="entry name" value="P-loop containing nucleoside triphosphate hydrolases"/>
    <property type="match status" value="1"/>
</dbReference>
<keyword evidence="4" id="KW-0067">ATP-binding</keyword>
<keyword evidence="3" id="KW-0547">Nucleotide-binding</keyword>
<evidence type="ECO:0000313" key="6">
    <source>
        <dbReference type="EMBL" id="KXA91626.1"/>
    </source>
</evidence>
<dbReference type="PROSITE" id="PS50893">
    <property type="entry name" value="ABC_TRANSPORTER_2"/>
    <property type="match status" value="1"/>
</dbReference>
<dbReference type="GO" id="GO:0016887">
    <property type="term" value="F:ATP hydrolysis activity"/>
    <property type="evidence" value="ECO:0007669"/>
    <property type="project" value="InterPro"/>
</dbReference>
<name>A0A133UBQ9_9EURY</name>
<dbReference type="PANTHER" id="PTHR43335">
    <property type="entry name" value="ABC TRANSPORTER, ATP-BINDING PROTEIN"/>
    <property type="match status" value="1"/>
</dbReference>